<dbReference type="Proteomes" id="UP000298663">
    <property type="component" value="Unassembled WGS sequence"/>
</dbReference>
<reference evidence="1 2" key="1">
    <citation type="journal article" date="2015" name="Genome Biol.">
        <title>Comparative genomics of Steinernema reveals deeply conserved gene regulatory networks.</title>
        <authorList>
            <person name="Dillman A.R."/>
            <person name="Macchietto M."/>
            <person name="Porter C.F."/>
            <person name="Rogers A."/>
            <person name="Williams B."/>
            <person name="Antoshechkin I."/>
            <person name="Lee M.M."/>
            <person name="Goodwin Z."/>
            <person name="Lu X."/>
            <person name="Lewis E.E."/>
            <person name="Goodrich-Blair H."/>
            <person name="Stock S.P."/>
            <person name="Adams B.J."/>
            <person name="Sternberg P.W."/>
            <person name="Mortazavi A."/>
        </authorList>
    </citation>
    <scope>NUCLEOTIDE SEQUENCE [LARGE SCALE GENOMIC DNA]</scope>
    <source>
        <strain evidence="1 2">ALL</strain>
    </source>
</reference>
<proteinExistence type="predicted"/>
<dbReference type="EMBL" id="AZBU02000007">
    <property type="protein sequence ID" value="TKR69837.1"/>
    <property type="molecule type" value="Genomic_DNA"/>
</dbReference>
<evidence type="ECO:0000313" key="1">
    <source>
        <dbReference type="EMBL" id="TKR69837.1"/>
    </source>
</evidence>
<evidence type="ECO:0000313" key="2">
    <source>
        <dbReference type="Proteomes" id="UP000298663"/>
    </source>
</evidence>
<keyword evidence="2" id="KW-1185">Reference proteome</keyword>
<sequence>MSLRFIDYSLRAHPSATLPPNKPLFSKRDSKSLTRSCLRRCCCRDVPEFLLPHRSVMLVRNSVTVLGAPQSSGLFITRAFSLGMNRSLNSAFWG</sequence>
<dbReference type="AlphaFoldDB" id="A0A4U5MKC1"/>
<organism evidence="1 2">
    <name type="scientific">Steinernema carpocapsae</name>
    <name type="common">Entomopathogenic nematode</name>
    <dbReference type="NCBI Taxonomy" id="34508"/>
    <lineage>
        <taxon>Eukaryota</taxon>
        <taxon>Metazoa</taxon>
        <taxon>Ecdysozoa</taxon>
        <taxon>Nematoda</taxon>
        <taxon>Chromadorea</taxon>
        <taxon>Rhabditida</taxon>
        <taxon>Tylenchina</taxon>
        <taxon>Panagrolaimomorpha</taxon>
        <taxon>Strongyloidoidea</taxon>
        <taxon>Steinernematidae</taxon>
        <taxon>Steinernema</taxon>
    </lineage>
</organism>
<comment type="caution">
    <text evidence="1">The sequence shown here is derived from an EMBL/GenBank/DDBJ whole genome shotgun (WGS) entry which is preliminary data.</text>
</comment>
<name>A0A4U5MKC1_STECR</name>
<reference evidence="1 2" key="2">
    <citation type="journal article" date="2019" name="G3 (Bethesda)">
        <title>Hybrid Assembly of the Genome of the Entomopathogenic Nematode Steinernema carpocapsae Identifies the X-Chromosome.</title>
        <authorList>
            <person name="Serra L."/>
            <person name="Macchietto M."/>
            <person name="Macias-Munoz A."/>
            <person name="McGill C.J."/>
            <person name="Rodriguez I.M."/>
            <person name="Rodriguez B."/>
            <person name="Murad R."/>
            <person name="Mortazavi A."/>
        </authorList>
    </citation>
    <scope>NUCLEOTIDE SEQUENCE [LARGE SCALE GENOMIC DNA]</scope>
    <source>
        <strain evidence="1 2">ALL</strain>
    </source>
</reference>
<protein>
    <submittedName>
        <fullName evidence="1">Uncharacterized protein</fullName>
    </submittedName>
</protein>
<gene>
    <name evidence="1" type="ORF">L596_021938</name>
</gene>
<accession>A0A4U5MKC1</accession>